<proteinExistence type="predicted"/>
<feature type="domain" description="Fluoroacetyl-CoA-specific thioesterase-like" evidence="3">
    <location>
        <begin position="16"/>
        <end position="118"/>
    </location>
</feature>
<dbReference type="InterPro" id="IPR054485">
    <property type="entry name" value="FlK-like_dom"/>
</dbReference>
<protein>
    <submittedName>
        <fullName evidence="4">Thioesterase</fullName>
    </submittedName>
</protein>
<reference evidence="4 5" key="1">
    <citation type="submission" date="2016-03" db="EMBL/GenBank/DDBJ databases">
        <title>Draft Genome Sequence of the Strain BR 10245 (Bradyrhizobium sp.) isolated from nodules of Centrolobium paraense.</title>
        <authorList>
            <person name="Simoes-Araujo J.L.Sr."/>
            <person name="Barauna A.C."/>
            <person name="Silva K."/>
            <person name="Zilli J.E."/>
        </authorList>
    </citation>
    <scope>NUCLEOTIDE SEQUENCE [LARGE SCALE GENOMIC DNA]</scope>
    <source>
        <strain evidence="4 5">BR 10245</strain>
    </source>
</reference>
<dbReference type="Proteomes" id="UP000076959">
    <property type="component" value="Unassembled WGS sequence"/>
</dbReference>
<evidence type="ECO:0000313" key="5">
    <source>
        <dbReference type="Proteomes" id="UP000076959"/>
    </source>
</evidence>
<dbReference type="InterPro" id="IPR025540">
    <property type="entry name" value="FlK"/>
</dbReference>
<dbReference type="InterPro" id="IPR029069">
    <property type="entry name" value="HotDog_dom_sf"/>
</dbReference>
<feature type="active site" evidence="1">
    <location>
        <position position="36"/>
    </location>
</feature>
<evidence type="ECO:0000313" key="4">
    <source>
        <dbReference type="EMBL" id="OAF17441.1"/>
    </source>
</evidence>
<dbReference type="AlphaFoldDB" id="A0A176Z9X5"/>
<feature type="binding site" evidence="2">
    <location>
        <position position="63"/>
    </location>
    <ligand>
        <name>substrate</name>
    </ligand>
</feature>
<feature type="binding site" evidence="2">
    <location>
        <position position="114"/>
    </location>
    <ligand>
        <name>substrate</name>
    </ligand>
</feature>
<organism evidence="4 5">
    <name type="scientific">Bradyrhizobium centrolobii</name>
    <dbReference type="NCBI Taxonomy" id="1505087"/>
    <lineage>
        <taxon>Bacteria</taxon>
        <taxon>Pseudomonadati</taxon>
        <taxon>Pseudomonadota</taxon>
        <taxon>Alphaproteobacteria</taxon>
        <taxon>Hyphomicrobiales</taxon>
        <taxon>Nitrobacteraceae</taxon>
        <taxon>Bradyrhizobium</taxon>
    </lineage>
</organism>
<dbReference type="PANTHER" id="PTHR36934">
    <property type="entry name" value="BLR0278 PROTEIN"/>
    <property type="match status" value="1"/>
</dbReference>
<dbReference type="SUPFAM" id="SSF54637">
    <property type="entry name" value="Thioesterase/thiol ester dehydrase-isomerase"/>
    <property type="match status" value="1"/>
</dbReference>
<keyword evidence="5" id="KW-1185">Reference proteome</keyword>
<evidence type="ECO:0000256" key="2">
    <source>
        <dbReference type="PIRSR" id="PIRSR014972-2"/>
    </source>
</evidence>
<dbReference type="OrthoDB" id="6902891at2"/>
<name>A0A176Z9X5_9BRAD</name>
<dbReference type="RefSeq" id="WP_063695931.1">
    <property type="nucleotide sequence ID" value="NZ_LUUB01000003.1"/>
</dbReference>
<accession>A0A176Z9X5</accession>
<sequence length="132" mass="14227">MRQIPLGARGTSTLRVQPEHLADRFKDALLPQVLATPVMILIMENAALNAIRPFLDAGESAVGTAVDVQHFAATPVGRAVCATAEVVNVEGKRVDFKVSASDGTEEIGSGTHQRIVIDLRSFNERLAKKRLP</sequence>
<evidence type="ECO:0000256" key="1">
    <source>
        <dbReference type="PIRSR" id="PIRSR014972-1"/>
    </source>
</evidence>
<dbReference type="PANTHER" id="PTHR36934:SF1">
    <property type="entry name" value="THIOESTERASE DOMAIN-CONTAINING PROTEIN"/>
    <property type="match status" value="1"/>
</dbReference>
<dbReference type="Gene3D" id="3.10.129.10">
    <property type="entry name" value="Hotdog Thioesterase"/>
    <property type="match status" value="1"/>
</dbReference>
<evidence type="ECO:0000259" key="3">
    <source>
        <dbReference type="Pfam" id="PF22636"/>
    </source>
</evidence>
<feature type="active site" evidence="1">
    <location>
        <position position="44"/>
    </location>
</feature>
<feature type="binding site" evidence="2">
    <location>
        <position position="63"/>
    </location>
    <ligand>
        <name>CoA</name>
        <dbReference type="ChEBI" id="CHEBI:57287"/>
    </ligand>
</feature>
<dbReference type="Pfam" id="PF22636">
    <property type="entry name" value="FlK"/>
    <property type="match status" value="1"/>
</dbReference>
<dbReference type="EMBL" id="LUUB01000003">
    <property type="protein sequence ID" value="OAF17441.1"/>
    <property type="molecule type" value="Genomic_DNA"/>
</dbReference>
<gene>
    <name evidence="4" type="ORF">AYJ54_37140</name>
</gene>
<dbReference type="PIRSF" id="PIRSF014972">
    <property type="entry name" value="FlK"/>
    <property type="match status" value="1"/>
</dbReference>
<comment type="caution">
    <text evidence="4">The sequence shown here is derived from an EMBL/GenBank/DDBJ whole genome shotgun (WGS) entry which is preliminary data.</text>
</comment>
<feature type="active site" evidence="1">
    <location>
        <position position="70"/>
    </location>
</feature>